<dbReference type="EMBL" id="UINC01033965">
    <property type="protein sequence ID" value="SVB24066.1"/>
    <property type="molecule type" value="Genomic_DNA"/>
</dbReference>
<name>A0A382CDA1_9ZZZZ</name>
<sequence>MRSLVRKQHFYDKLPPLDEQIPYT</sequence>
<feature type="non-terminal residue" evidence="1">
    <location>
        <position position="24"/>
    </location>
</feature>
<organism evidence="1">
    <name type="scientific">marine metagenome</name>
    <dbReference type="NCBI Taxonomy" id="408172"/>
    <lineage>
        <taxon>unclassified sequences</taxon>
        <taxon>metagenomes</taxon>
        <taxon>ecological metagenomes</taxon>
    </lineage>
</organism>
<proteinExistence type="predicted"/>
<protein>
    <submittedName>
        <fullName evidence="1">Uncharacterized protein</fullName>
    </submittedName>
</protein>
<accession>A0A382CDA1</accession>
<dbReference type="AlphaFoldDB" id="A0A382CDA1"/>
<gene>
    <name evidence="1" type="ORF">METZ01_LOCUS176920</name>
</gene>
<reference evidence="1" key="1">
    <citation type="submission" date="2018-05" db="EMBL/GenBank/DDBJ databases">
        <authorList>
            <person name="Lanie J.A."/>
            <person name="Ng W.-L."/>
            <person name="Kazmierczak K.M."/>
            <person name="Andrzejewski T.M."/>
            <person name="Davidsen T.M."/>
            <person name="Wayne K.J."/>
            <person name="Tettelin H."/>
            <person name="Glass J.I."/>
            <person name="Rusch D."/>
            <person name="Podicherti R."/>
            <person name="Tsui H.-C.T."/>
            <person name="Winkler M.E."/>
        </authorList>
    </citation>
    <scope>NUCLEOTIDE SEQUENCE</scope>
</reference>
<evidence type="ECO:0000313" key="1">
    <source>
        <dbReference type="EMBL" id="SVB24066.1"/>
    </source>
</evidence>